<dbReference type="PROSITE" id="PS51374">
    <property type="entry name" value="NDPK_LIKE"/>
    <property type="match status" value="1"/>
</dbReference>
<gene>
    <name evidence="15" type="ORF">A6F49_14310</name>
</gene>
<dbReference type="SMART" id="SM00562">
    <property type="entry name" value="NDK"/>
    <property type="match status" value="1"/>
</dbReference>
<dbReference type="RefSeq" id="WP_043058406.1">
    <property type="nucleotide sequence ID" value="NZ_LXEY01000021.1"/>
</dbReference>
<evidence type="ECO:0000256" key="7">
    <source>
        <dbReference type="ARBA" id="ARBA00022741"/>
    </source>
</evidence>
<keyword evidence="10" id="KW-0460">Magnesium</keyword>
<keyword evidence="5" id="KW-0808">Transferase</keyword>
<dbReference type="InterPro" id="IPR034907">
    <property type="entry name" value="NDK-like_dom"/>
</dbReference>
<dbReference type="SUPFAM" id="SSF54919">
    <property type="entry name" value="Nucleoside diphosphate kinase, NDK"/>
    <property type="match status" value="1"/>
</dbReference>
<dbReference type="NCBIfam" id="NF001908">
    <property type="entry name" value="PRK00668.1"/>
    <property type="match status" value="1"/>
</dbReference>
<comment type="similarity">
    <text evidence="2 12 13">Belongs to the NDK family.</text>
</comment>
<feature type="domain" description="Nucleoside diphosphate kinase-like" evidence="14">
    <location>
        <begin position="4"/>
        <end position="139"/>
    </location>
</feature>
<dbReference type="GO" id="GO:0006228">
    <property type="term" value="P:UTP biosynthetic process"/>
    <property type="evidence" value="ECO:0007669"/>
    <property type="project" value="InterPro"/>
</dbReference>
<dbReference type="EMBL" id="LXEY01000021">
    <property type="protein sequence ID" value="OAV59919.1"/>
    <property type="molecule type" value="Genomic_DNA"/>
</dbReference>
<keyword evidence="6" id="KW-0479">Metal-binding</keyword>
<keyword evidence="8 15" id="KW-0418">Kinase</keyword>
<comment type="cofactor">
    <cofactor evidence="1">
        <name>Mg(2+)</name>
        <dbReference type="ChEBI" id="CHEBI:18420"/>
    </cofactor>
</comment>
<dbReference type="GO" id="GO:0006241">
    <property type="term" value="P:CTP biosynthetic process"/>
    <property type="evidence" value="ECO:0007669"/>
    <property type="project" value="InterPro"/>
</dbReference>
<dbReference type="GO" id="GO:0004550">
    <property type="term" value="F:nucleoside diphosphate kinase activity"/>
    <property type="evidence" value="ECO:0007669"/>
    <property type="project" value="UniProtKB-EC"/>
</dbReference>
<dbReference type="GO" id="GO:0006183">
    <property type="term" value="P:GTP biosynthetic process"/>
    <property type="evidence" value="ECO:0007669"/>
    <property type="project" value="InterPro"/>
</dbReference>
<keyword evidence="9" id="KW-0067">ATP-binding</keyword>
<evidence type="ECO:0000256" key="8">
    <source>
        <dbReference type="ARBA" id="ARBA00022777"/>
    </source>
</evidence>
<dbReference type="PRINTS" id="PR01243">
    <property type="entry name" value="NUCDPKINASE"/>
</dbReference>
<evidence type="ECO:0000256" key="9">
    <source>
        <dbReference type="ARBA" id="ARBA00022840"/>
    </source>
</evidence>
<dbReference type="InterPro" id="IPR036850">
    <property type="entry name" value="NDK-like_dom_sf"/>
</dbReference>
<dbReference type="FunFam" id="3.30.70.141:FF:000003">
    <property type="entry name" value="Nucleoside diphosphate kinase"/>
    <property type="match status" value="1"/>
</dbReference>
<evidence type="ECO:0000256" key="1">
    <source>
        <dbReference type="ARBA" id="ARBA00001946"/>
    </source>
</evidence>
<dbReference type="EC" id="2.7.4.6" evidence="3"/>
<dbReference type="GO" id="GO:0046872">
    <property type="term" value="F:metal ion binding"/>
    <property type="evidence" value="ECO:0007669"/>
    <property type="project" value="UniProtKB-KW"/>
</dbReference>
<organism evidence="15 16">
    <name type="scientific">Enteractinococcus helveticum</name>
    <dbReference type="NCBI Taxonomy" id="1837282"/>
    <lineage>
        <taxon>Bacteria</taxon>
        <taxon>Bacillati</taxon>
        <taxon>Actinomycetota</taxon>
        <taxon>Actinomycetes</taxon>
        <taxon>Micrococcales</taxon>
        <taxon>Micrococcaceae</taxon>
    </lineage>
</organism>
<protein>
    <recommendedName>
        <fullName evidence="4">Nucleoside diphosphate kinase</fullName>
        <ecNumber evidence="3">2.7.4.6</ecNumber>
    </recommendedName>
</protein>
<evidence type="ECO:0000256" key="5">
    <source>
        <dbReference type="ARBA" id="ARBA00022679"/>
    </source>
</evidence>
<dbReference type="AlphaFoldDB" id="A0A1B7LXR1"/>
<evidence type="ECO:0000256" key="4">
    <source>
        <dbReference type="ARBA" id="ARBA00017632"/>
    </source>
</evidence>
<dbReference type="GO" id="GO:0005524">
    <property type="term" value="F:ATP binding"/>
    <property type="evidence" value="ECO:0007669"/>
    <property type="project" value="UniProtKB-KW"/>
</dbReference>
<evidence type="ECO:0000256" key="3">
    <source>
        <dbReference type="ARBA" id="ARBA00012966"/>
    </source>
</evidence>
<evidence type="ECO:0000256" key="13">
    <source>
        <dbReference type="RuleBase" id="RU004011"/>
    </source>
</evidence>
<dbReference type="OrthoDB" id="9801161at2"/>
<dbReference type="STRING" id="1837282.A6F49_14310"/>
<reference evidence="15 16" key="1">
    <citation type="submission" date="2016-04" db="EMBL/GenBank/DDBJ databases">
        <title>First whole genome shotgun sequence of the bacterium Enteractinococcus sp. strain UASWS1574.</title>
        <authorList>
            <person name="Crovadore J."/>
            <person name="Chablais R."/>
            <person name="Lefort F."/>
        </authorList>
    </citation>
    <scope>NUCLEOTIDE SEQUENCE [LARGE SCALE GENOMIC DNA]</scope>
    <source>
        <strain evidence="15 16">UASWS1574</strain>
    </source>
</reference>
<evidence type="ECO:0000256" key="2">
    <source>
        <dbReference type="ARBA" id="ARBA00008142"/>
    </source>
</evidence>
<evidence type="ECO:0000256" key="10">
    <source>
        <dbReference type="ARBA" id="ARBA00022842"/>
    </source>
</evidence>
<evidence type="ECO:0000256" key="6">
    <source>
        <dbReference type="ARBA" id="ARBA00022723"/>
    </source>
</evidence>
<dbReference type="Gene3D" id="3.30.70.141">
    <property type="entry name" value="Nucleoside diphosphate kinase-like domain"/>
    <property type="match status" value="1"/>
</dbReference>
<evidence type="ECO:0000256" key="11">
    <source>
        <dbReference type="ARBA" id="ARBA00023080"/>
    </source>
</evidence>
<evidence type="ECO:0000313" key="15">
    <source>
        <dbReference type="EMBL" id="OAV59919.1"/>
    </source>
</evidence>
<dbReference type="CDD" id="cd04413">
    <property type="entry name" value="NDPk_I"/>
    <property type="match status" value="1"/>
</dbReference>
<proteinExistence type="inferred from homology"/>
<dbReference type="Proteomes" id="UP000078292">
    <property type="component" value="Unassembled WGS sequence"/>
</dbReference>
<comment type="caution">
    <text evidence="12">Lacks conserved residue(s) required for the propagation of feature annotation.</text>
</comment>
<name>A0A1B7LXR1_9MICC</name>
<dbReference type="PANTHER" id="PTHR11349">
    <property type="entry name" value="NUCLEOSIDE DIPHOSPHATE KINASE"/>
    <property type="match status" value="1"/>
</dbReference>
<evidence type="ECO:0000259" key="14">
    <source>
        <dbReference type="SMART" id="SM00562"/>
    </source>
</evidence>
<keyword evidence="7" id="KW-0547">Nucleotide-binding</keyword>
<dbReference type="Pfam" id="PF00334">
    <property type="entry name" value="NDK"/>
    <property type="match status" value="1"/>
</dbReference>
<comment type="caution">
    <text evidence="15">The sequence shown here is derived from an EMBL/GenBank/DDBJ whole genome shotgun (WGS) entry which is preliminary data.</text>
</comment>
<dbReference type="InterPro" id="IPR001564">
    <property type="entry name" value="Nucleoside_diP_kinase"/>
</dbReference>
<keyword evidence="11" id="KW-0546">Nucleotide metabolism</keyword>
<accession>A0A1B7LXR1</accession>
<evidence type="ECO:0000256" key="12">
    <source>
        <dbReference type="PROSITE-ProRule" id="PRU00706"/>
    </source>
</evidence>
<keyword evidence="16" id="KW-1185">Reference proteome</keyword>
<sequence>MSQPERTLVLVKPDGVERGLTGEILSRIERKGYQITELLMLNATPQLLAEHYEEHQGKEFFEPLVNFMASGPIVAAIFEGDRVIEGIRQLAGISDPTLADAGTIRGDLGRDWGEGVQKNLIHASDSTLSAEREIDLWFG</sequence>
<evidence type="ECO:0000313" key="16">
    <source>
        <dbReference type="Proteomes" id="UP000078292"/>
    </source>
</evidence>